<protein>
    <recommendedName>
        <fullName evidence="1">Glycosyltransferase 2-like domain-containing protein</fullName>
    </recommendedName>
</protein>
<evidence type="ECO:0000259" key="1">
    <source>
        <dbReference type="Pfam" id="PF00535"/>
    </source>
</evidence>
<evidence type="ECO:0000313" key="2">
    <source>
        <dbReference type="EMBL" id="SFB35956.1"/>
    </source>
</evidence>
<dbReference type="InterPro" id="IPR001173">
    <property type="entry name" value="Glyco_trans_2-like"/>
</dbReference>
<dbReference type="SUPFAM" id="SSF53448">
    <property type="entry name" value="Nucleotide-diphospho-sugar transferases"/>
    <property type="match status" value="1"/>
</dbReference>
<gene>
    <name evidence="2" type="ORF">SAMN04488528_10345</name>
</gene>
<dbReference type="InterPro" id="IPR029044">
    <property type="entry name" value="Nucleotide-diphossugar_trans"/>
</dbReference>
<dbReference type="PANTHER" id="PTHR10859:SF114">
    <property type="entry name" value="DOLICHOL-PHOSPHATE MANNOSYLTRANSFERASE"/>
    <property type="match status" value="1"/>
</dbReference>
<dbReference type="STRING" id="84698.SAMN04488528_10345"/>
<dbReference type="EMBL" id="FOKI01000034">
    <property type="protein sequence ID" value="SFB35956.1"/>
    <property type="molecule type" value="Genomic_DNA"/>
</dbReference>
<organism evidence="2 3">
    <name type="scientific">Clostridium frigidicarnis</name>
    <dbReference type="NCBI Taxonomy" id="84698"/>
    <lineage>
        <taxon>Bacteria</taxon>
        <taxon>Bacillati</taxon>
        <taxon>Bacillota</taxon>
        <taxon>Clostridia</taxon>
        <taxon>Eubacteriales</taxon>
        <taxon>Clostridiaceae</taxon>
        <taxon>Clostridium</taxon>
    </lineage>
</organism>
<dbReference type="Pfam" id="PF00535">
    <property type="entry name" value="Glycos_transf_2"/>
    <property type="match status" value="1"/>
</dbReference>
<dbReference type="CDD" id="cd04179">
    <property type="entry name" value="DPM_DPG-synthase_like"/>
    <property type="match status" value="1"/>
</dbReference>
<dbReference type="AlphaFoldDB" id="A0A1I1AF06"/>
<dbReference type="GO" id="GO:0006487">
    <property type="term" value="P:protein N-linked glycosylation"/>
    <property type="evidence" value="ECO:0007669"/>
    <property type="project" value="TreeGrafter"/>
</dbReference>
<sequence length="232" mass="26237">MKTLIIIPAYNEGEAIYDVVNSIKQENIQDTTILVINDGSQDNTSCEARSGGARVIDLPINLGIGGAVQTGYLYAYYNNYDIAIQFDGDGQHKAKYLKTIIEEMEKSKSDMIIGSRFIEKSNYNPSFFRNAGIKFFSKLISSICRQNIYDTTSGYRAINKKVIKAFIDYYPKDYPEVETIAYIVKEGCKVREIPVEMNYREKGKSSITPIKSIYYMIKVTLATIILPKTSCN</sequence>
<keyword evidence="3" id="KW-1185">Reference proteome</keyword>
<dbReference type="Gene3D" id="3.90.550.10">
    <property type="entry name" value="Spore Coat Polysaccharide Biosynthesis Protein SpsA, Chain A"/>
    <property type="match status" value="1"/>
</dbReference>
<name>A0A1I1AF06_9CLOT</name>
<proteinExistence type="predicted"/>
<dbReference type="OrthoDB" id="9810303at2"/>
<dbReference type="RefSeq" id="WP_090042637.1">
    <property type="nucleotide sequence ID" value="NZ_FOKI01000034.1"/>
</dbReference>
<evidence type="ECO:0000313" key="3">
    <source>
        <dbReference type="Proteomes" id="UP000198619"/>
    </source>
</evidence>
<accession>A0A1I1AF06</accession>
<dbReference type="Proteomes" id="UP000198619">
    <property type="component" value="Unassembled WGS sequence"/>
</dbReference>
<reference evidence="2 3" key="1">
    <citation type="submission" date="2016-10" db="EMBL/GenBank/DDBJ databases">
        <authorList>
            <person name="de Groot N.N."/>
        </authorList>
    </citation>
    <scope>NUCLEOTIDE SEQUENCE [LARGE SCALE GENOMIC DNA]</scope>
    <source>
        <strain evidence="2 3">DSM 12271</strain>
    </source>
</reference>
<dbReference type="PANTHER" id="PTHR10859">
    <property type="entry name" value="GLYCOSYL TRANSFERASE"/>
    <property type="match status" value="1"/>
</dbReference>
<feature type="domain" description="Glycosyltransferase 2-like" evidence="1">
    <location>
        <begin position="5"/>
        <end position="164"/>
    </location>
</feature>